<dbReference type="RefSeq" id="WP_267773999.1">
    <property type="nucleotide sequence ID" value="NZ_JAPNKE010000002.1"/>
</dbReference>
<proteinExistence type="predicted"/>
<sequence>MVGQSRVYPLDPSFRYWELWPAGGDASTPLLCRLTYDRTRRRGLFAADPLTEVELTTVYEVPGKTPPQRVHGPDGVPQMFVLDGVTEFAPGDALRMAVVDRDVHWGGSSFTDDPLIAFTLPYRSGAALTGTSGAMWRGTVDVRCEHLDAFAVQSTYVDALMQLDAGLQRWAPQLEPRDWDFGLAGSGMTAMRAALERAASLRGWDAPEVRERTNRLLAAQLCFERAAAPEVARWARRSRSGGFGELQLAATDYRCAAEPHGETACRLTVDITSRSDGLVAIPVNLSLVLAGGRELALLPERATVADHEVRDLAPNSTATVSYRLEVPLRDEQGWPARCCCARAGVRCSLRAIASRICRCDSRGDS</sequence>
<dbReference type="Proteomes" id="UP001150924">
    <property type="component" value="Unassembled WGS sequence"/>
</dbReference>
<keyword evidence="2" id="KW-1185">Reference proteome</keyword>
<gene>
    <name evidence="1" type="ORF">OV079_35975</name>
</gene>
<accession>A0A9X3J298</accession>
<evidence type="ECO:0000313" key="1">
    <source>
        <dbReference type="EMBL" id="MCY1010873.1"/>
    </source>
</evidence>
<dbReference type="EMBL" id="JAPNKE010000002">
    <property type="protein sequence ID" value="MCY1010873.1"/>
    <property type="molecule type" value="Genomic_DNA"/>
</dbReference>
<evidence type="ECO:0000313" key="2">
    <source>
        <dbReference type="Proteomes" id="UP001150924"/>
    </source>
</evidence>
<organism evidence="1 2">
    <name type="scientific">Nannocystis pusilla</name>
    <dbReference type="NCBI Taxonomy" id="889268"/>
    <lineage>
        <taxon>Bacteria</taxon>
        <taxon>Pseudomonadati</taxon>
        <taxon>Myxococcota</taxon>
        <taxon>Polyangia</taxon>
        <taxon>Nannocystales</taxon>
        <taxon>Nannocystaceae</taxon>
        <taxon>Nannocystis</taxon>
    </lineage>
</organism>
<name>A0A9X3J298_9BACT</name>
<reference evidence="1" key="1">
    <citation type="submission" date="2022-11" db="EMBL/GenBank/DDBJ databases">
        <title>Minimal conservation of predation-associated metabolite biosynthetic gene clusters underscores biosynthetic potential of Myxococcota including descriptions for ten novel species: Archangium lansinium sp. nov., Myxococcus landrumus sp. nov., Nannocystis bai.</title>
        <authorList>
            <person name="Ahearne A."/>
            <person name="Stevens C."/>
            <person name="Phillips K."/>
        </authorList>
    </citation>
    <scope>NUCLEOTIDE SEQUENCE</scope>
    <source>
        <strain evidence="1">Na p29</strain>
    </source>
</reference>
<comment type="caution">
    <text evidence="1">The sequence shown here is derived from an EMBL/GenBank/DDBJ whole genome shotgun (WGS) entry which is preliminary data.</text>
</comment>
<protein>
    <submittedName>
        <fullName evidence="1">Uncharacterized protein</fullName>
    </submittedName>
</protein>
<dbReference type="AlphaFoldDB" id="A0A9X3J298"/>